<accession>A0ABP1ACB5</accession>
<proteinExistence type="predicted"/>
<sequence length="218" mass="24897">MKFFKLNEDNEMYTIDIPNNMRFFLAIDYVGCGMLNDDNEMYTVDIPNNTCFFLAIDYVGCGMSFRQTTVVIRHAKDHLKVPKLGDINYHNVGQYIRALVATNLNKITDMLLHSSIWAFSVVEDGNTHHSNSFFEMRICVNGVLSNLHLVAIPMSKRHTFENIFNLIARFLDALGGAMKIWCAKFMSVSIDGENKMIGSHRGVVTRLEQATEFPMLRI</sequence>
<gene>
    <name evidence="1" type="ORF">CSSPJE1EN2_LOCUS3150</name>
</gene>
<keyword evidence="2" id="KW-1185">Reference proteome</keyword>
<reference evidence="1" key="1">
    <citation type="submission" date="2024-03" db="EMBL/GenBank/DDBJ databases">
        <authorList>
            <consortium name="ELIXIR-Norway"/>
            <consortium name="Elixir Norway"/>
        </authorList>
    </citation>
    <scope>NUCLEOTIDE SEQUENCE</scope>
</reference>
<dbReference type="EMBL" id="OZ023712">
    <property type="protein sequence ID" value="CAK9860155.1"/>
    <property type="molecule type" value="Genomic_DNA"/>
</dbReference>
<dbReference type="PANTHER" id="PTHR37067">
    <property type="entry name" value="PX DOMAIN-CONTAINING PROTEIN"/>
    <property type="match status" value="1"/>
</dbReference>
<evidence type="ECO:0000313" key="1">
    <source>
        <dbReference type="EMBL" id="CAK9860155.1"/>
    </source>
</evidence>
<organism evidence="1 2">
    <name type="scientific">Sphagnum jensenii</name>
    <dbReference type="NCBI Taxonomy" id="128206"/>
    <lineage>
        <taxon>Eukaryota</taxon>
        <taxon>Viridiplantae</taxon>
        <taxon>Streptophyta</taxon>
        <taxon>Embryophyta</taxon>
        <taxon>Bryophyta</taxon>
        <taxon>Sphagnophytina</taxon>
        <taxon>Sphagnopsida</taxon>
        <taxon>Sphagnales</taxon>
        <taxon>Sphagnaceae</taxon>
        <taxon>Sphagnum</taxon>
    </lineage>
</organism>
<dbReference type="PANTHER" id="PTHR37067:SF3">
    <property type="entry name" value="PX DOMAIN-CONTAINING PROTEIN"/>
    <property type="match status" value="1"/>
</dbReference>
<name>A0ABP1ACB5_9BRYO</name>
<evidence type="ECO:0000313" key="2">
    <source>
        <dbReference type="Proteomes" id="UP001497522"/>
    </source>
</evidence>
<protein>
    <submittedName>
        <fullName evidence="1">Uncharacterized protein</fullName>
    </submittedName>
</protein>
<dbReference type="Proteomes" id="UP001497522">
    <property type="component" value="Chromosome 11"/>
</dbReference>